<name>A0ABV8LZQ8_9ACTN</name>
<protein>
    <submittedName>
        <fullName evidence="4">GNAT family N-acetyltransferase</fullName>
        <ecNumber evidence="4">2.3.-.-</ecNumber>
    </submittedName>
</protein>
<feature type="domain" description="N-acetyltransferase" evidence="3">
    <location>
        <begin position="1"/>
        <end position="163"/>
    </location>
</feature>
<evidence type="ECO:0000256" key="2">
    <source>
        <dbReference type="ARBA" id="ARBA00023315"/>
    </source>
</evidence>
<keyword evidence="5" id="KW-1185">Reference proteome</keyword>
<reference evidence="5" key="1">
    <citation type="journal article" date="2019" name="Int. J. Syst. Evol. Microbiol.">
        <title>The Global Catalogue of Microorganisms (GCM) 10K type strain sequencing project: providing services to taxonomists for standard genome sequencing and annotation.</title>
        <authorList>
            <consortium name="The Broad Institute Genomics Platform"/>
            <consortium name="The Broad Institute Genome Sequencing Center for Infectious Disease"/>
            <person name="Wu L."/>
            <person name="Ma J."/>
        </authorList>
    </citation>
    <scope>NUCLEOTIDE SEQUENCE [LARGE SCALE GENOMIC DNA]</scope>
    <source>
        <strain evidence="5">CGMCC 4.7289</strain>
    </source>
</reference>
<gene>
    <name evidence="4" type="ORF">ACFOZ4_38560</name>
</gene>
<dbReference type="Gene3D" id="3.40.630.30">
    <property type="match status" value="2"/>
</dbReference>
<dbReference type="PROSITE" id="PS51186">
    <property type="entry name" value="GNAT"/>
    <property type="match status" value="2"/>
</dbReference>
<dbReference type="GO" id="GO:0016746">
    <property type="term" value="F:acyltransferase activity"/>
    <property type="evidence" value="ECO:0007669"/>
    <property type="project" value="UniProtKB-KW"/>
</dbReference>
<dbReference type="Proteomes" id="UP001595816">
    <property type="component" value="Unassembled WGS sequence"/>
</dbReference>
<evidence type="ECO:0000313" key="5">
    <source>
        <dbReference type="Proteomes" id="UP001595816"/>
    </source>
</evidence>
<comment type="caution">
    <text evidence="4">The sequence shown here is derived from an EMBL/GenBank/DDBJ whole genome shotgun (WGS) entry which is preliminary data.</text>
</comment>
<dbReference type="SUPFAM" id="SSF55729">
    <property type="entry name" value="Acyl-CoA N-acyltransferases (Nat)"/>
    <property type="match status" value="2"/>
</dbReference>
<dbReference type="InterPro" id="IPR000182">
    <property type="entry name" value="GNAT_dom"/>
</dbReference>
<dbReference type="EC" id="2.3.-.-" evidence="4"/>
<evidence type="ECO:0000259" key="3">
    <source>
        <dbReference type="PROSITE" id="PS51186"/>
    </source>
</evidence>
<organism evidence="4 5">
    <name type="scientific">Hamadaea flava</name>
    <dbReference type="NCBI Taxonomy" id="1742688"/>
    <lineage>
        <taxon>Bacteria</taxon>
        <taxon>Bacillati</taxon>
        <taxon>Actinomycetota</taxon>
        <taxon>Actinomycetes</taxon>
        <taxon>Micromonosporales</taxon>
        <taxon>Micromonosporaceae</taxon>
        <taxon>Hamadaea</taxon>
    </lineage>
</organism>
<proteinExistence type="predicted"/>
<dbReference type="EMBL" id="JBHSAY010000031">
    <property type="protein sequence ID" value="MFC4136545.1"/>
    <property type="molecule type" value="Genomic_DNA"/>
</dbReference>
<keyword evidence="1 4" id="KW-0808">Transferase</keyword>
<dbReference type="PANTHER" id="PTHR43877">
    <property type="entry name" value="AMINOALKYLPHOSPHONATE N-ACETYLTRANSFERASE-RELATED-RELATED"/>
    <property type="match status" value="1"/>
</dbReference>
<dbReference type="RefSeq" id="WP_253758527.1">
    <property type="nucleotide sequence ID" value="NZ_JAMZDZ010000001.1"/>
</dbReference>
<dbReference type="InterPro" id="IPR016181">
    <property type="entry name" value="Acyl_CoA_acyltransferase"/>
</dbReference>
<dbReference type="CDD" id="cd04301">
    <property type="entry name" value="NAT_SF"/>
    <property type="match status" value="2"/>
</dbReference>
<accession>A0ABV8LZQ8</accession>
<dbReference type="InterPro" id="IPR050832">
    <property type="entry name" value="Bact_Acetyltransf"/>
</dbReference>
<evidence type="ECO:0000256" key="1">
    <source>
        <dbReference type="ARBA" id="ARBA00022679"/>
    </source>
</evidence>
<keyword evidence="2 4" id="KW-0012">Acyltransferase</keyword>
<dbReference type="Pfam" id="PF00583">
    <property type="entry name" value="Acetyltransf_1"/>
    <property type="match status" value="1"/>
</dbReference>
<evidence type="ECO:0000313" key="4">
    <source>
        <dbReference type="EMBL" id="MFC4136545.1"/>
    </source>
</evidence>
<feature type="domain" description="N-acetyltransferase" evidence="3">
    <location>
        <begin position="171"/>
        <end position="293"/>
    </location>
</feature>
<sequence length="293" mass="31468">MERFHIDHLPGTVDLLTRSFLPEDAAEAREIVELLRPTDERRTTGFVATDGARVIGVAFAAVSHADPTVGHLDLLAVDPGHRRRGLGSELIAQAEQGLRELGCEVVRVAGNPPDYAFPGVDVRYTPAICTLTKAGYAHERTAWNMTAELRPGSKALADTSAAEARLAEQGVEVRVAEANDVARLRPIIAAEWGGHWAAEITSAQAVHIAVQDGEPIAFAAWGCTRPGWFGPMGTRPAAKGLGIGSVLLRRCLADQAKAGVTRAQIGWVGPVPFYAQAADAYIERVFFLYSKDL</sequence>